<accession>A0A1H6M159</accession>
<feature type="domain" description="3D" evidence="2">
    <location>
        <begin position="107"/>
        <end position="169"/>
    </location>
</feature>
<feature type="chain" id="PRO_5009604557" evidence="1">
    <location>
        <begin position="27"/>
        <end position="210"/>
    </location>
</feature>
<dbReference type="EMBL" id="LT629973">
    <property type="protein sequence ID" value="SEH92540.1"/>
    <property type="molecule type" value="Genomic_DNA"/>
</dbReference>
<feature type="signal peptide" evidence="1">
    <location>
        <begin position="1"/>
        <end position="26"/>
    </location>
</feature>
<dbReference type="AlphaFoldDB" id="A0A1H6M159"/>
<name>A0A1H6M159_9BACT</name>
<dbReference type="Gene3D" id="2.40.40.10">
    <property type="entry name" value="RlpA-like domain"/>
    <property type="match status" value="1"/>
</dbReference>
<dbReference type="InterPro" id="IPR036908">
    <property type="entry name" value="RlpA-like_sf"/>
</dbReference>
<sequence>MISIKKATTILAACACMLAGGFEAQGASSSQVVSSDFVYPLAPSPSAKPDPKLPNLGRDKHGLPFYHPQQRTRVVRTTAYTHSESDHVKYGPRNAIGTSLKYTNQVRSAAADWSVYPLGTKFRVKGQPYLYVVDDYGSALVGTGTIDIYQPSRSLMRKWGRRVVEITVVQWGSSELSMQKLSDRRKFRHCDRMFAALQKQRGNAAYAKAK</sequence>
<dbReference type="GO" id="GO:0004553">
    <property type="term" value="F:hydrolase activity, hydrolyzing O-glycosyl compounds"/>
    <property type="evidence" value="ECO:0007669"/>
    <property type="project" value="InterPro"/>
</dbReference>
<dbReference type="Proteomes" id="UP000176204">
    <property type="component" value="Chromosome I"/>
</dbReference>
<reference evidence="4" key="1">
    <citation type="submission" date="2016-09" db="EMBL/GenBank/DDBJ databases">
        <authorList>
            <person name="Koehorst J."/>
        </authorList>
    </citation>
    <scope>NUCLEOTIDE SEQUENCE [LARGE SCALE GENOMIC DNA]</scope>
</reference>
<dbReference type="KEGG" id="agl:PYTT_1770"/>
<keyword evidence="1" id="KW-0732">Signal</keyword>
<keyword evidence="4" id="KW-1185">Reference proteome</keyword>
<dbReference type="STRING" id="1679444.PYTT_1770"/>
<evidence type="ECO:0000313" key="3">
    <source>
        <dbReference type="EMBL" id="SEH92540.1"/>
    </source>
</evidence>
<evidence type="ECO:0000313" key="4">
    <source>
        <dbReference type="Proteomes" id="UP000176204"/>
    </source>
</evidence>
<gene>
    <name evidence="3" type="ORF">PYTT_1770</name>
</gene>
<dbReference type="InterPro" id="IPR010611">
    <property type="entry name" value="3D_dom"/>
</dbReference>
<evidence type="ECO:0000256" key="1">
    <source>
        <dbReference type="SAM" id="SignalP"/>
    </source>
</evidence>
<dbReference type="Pfam" id="PF06725">
    <property type="entry name" value="3D"/>
    <property type="match status" value="1"/>
</dbReference>
<protein>
    <submittedName>
        <fullName evidence="3">3d domain</fullName>
    </submittedName>
</protein>
<organism evidence="3 4">
    <name type="scientific">Akkermansia glycaniphila</name>
    <dbReference type="NCBI Taxonomy" id="1679444"/>
    <lineage>
        <taxon>Bacteria</taxon>
        <taxon>Pseudomonadati</taxon>
        <taxon>Verrucomicrobiota</taxon>
        <taxon>Verrucomicrobiia</taxon>
        <taxon>Verrucomicrobiales</taxon>
        <taxon>Akkermansiaceae</taxon>
        <taxon>Akkermansia</taxon>
    </lineage>
</organism>
<dbReference type="RefSeq" id="WP_067777743.1">
    <property type="nucleotide sequence ID" value="NZ_LIGX01000041.1"/>
</dbReference>
<dbReference type="InterPro" id="IPR059180">
    <property type="entry name" value="3D_YorM"/>
</dbReference>
<dbReference type="GO" id="GO:0009254">
    <property type="term" value="P:peptidoglycan turnover"/>
    <property type="evidence" value="ECO:0007669"/>
    <property type="project" value="InterPro"/>
</dbReference>
<evidence type="ECO:0000259" key="2">
    <source>
        <dbReference type="Pfam" id="PF06725"/>
    </source>
</evidence>
<dbReference type="GO" id="GO:0019867">
    <property type="term" value="C:outer membrane"/>
    <property type="evidence" value="ECO:0007669"/>
    <property type="project" value="InterPro"/>
</dbReference>
<dbReference type="SUPFAM" id="SSF50685">
    <property type="entry name" value="Barwin-like endoglucanases"/>
    <property type="match status" value="1"/>
</dbReference>
<dbReference type="CDD" id="cd14667">
    <property type="entry name" value="3D_containing_proteins"/>
    <property type="match status" value="1"/>
</dbReference>
<proteinExistence type="predicted"/>